<evidence type="ECO:0000256" key="4">
    <source>
        <dbReference type="SAM" id="Coils"/>
    </source>
</evidence>
<comment type="caution">
    <text evidence="6">The sequence shown here is derived from an EMBL/GenBank/DDBJ whole genome shotgun (WGS) entry which is preliminary data.</text>
</comment>
<dbReference type="InterPro" id="IPR001841">
    <property type="entry name" value="Znf_RING"/>
</dbReference>
<feature type="domain" description="RING-type" evidence="5">
    <location>
        <begin position="167"/>
        <end position="209"/>
    </location>
</feature>
<dbReference type="AlphaFoldDB" id="A0AAN5D6T5"/>
<protein>
    <recommendedName>
        <fullName evidence="5">RING-type domain-containing protein</fullName>
    </recommendedName>
</protein>
<dbReference type="InterPro" id="IPR013083">
    <property type="entry name" value="Znf_RING/FYVE/PHD"/>
</dbReference>
<name>A0AAN5D6T5_9BILA</name>
<evidence type="ECO:0000313" key="6">
    <source>
        <dbReference type="EMBL" id="GMR56710.1"/>
    </source>
</evidence>
<keyword evidence="2" id="KW-0862">Zinc</keyword>
<keyword evidence="4" id="KW-0175">Coiled coil</keyword>
<evidence type="ECO:0000259" key="5">
    <source>
        <dbReference type="PROSITE" id="PS50089"/>
    </source>
</evidence>
<feature type="coiled-coil region" evidence="4">
    <location>
        <begin position="127"/>
        <end position="154"/>
    </location>
</feature>
<dbReference type="Proteomes" id="UP001328107">
    <property type="component" value="Unassembled WGS sequence"/>
</dbReference>
<evidence type="ECO:0000256" key="1">
    <source>
        <dbReference type="ARBA" id="ARBA00022771"/>
    </source>
</evidence>
<dbReference type="GO" id="GO:0008270">
    <property type="term" value="F:zinc ion binding"/>
    <property type="evidence" value="ECO:0007669"/>
    <property type="project" value="UniProtKB-KW"/>
</dbReference>
<keyword evidence="1 3" id="KW-0479">Metal-binding</keyword>
<dbReference type="PROSITE" id="PS50089">
    <property type="entry name" value="ZF_RING_2"/>
    <property type="match status" value="1"/>
</dbReference>
<dbReference type="Pfam" id="PF13920">
    <property type="entry name" value="zf-C3HC4_3"/>
    <property type="match status" value="1"/>
</dbReference>
<dbReference type="Gene3D" id="3.30.40.10">
    <property type="entry name" value="Zinc/RING finger domain, C3HC4 (zinc finger)"/>
    <property type="match status" value="1"/>
</dbReference>
<keyword evidence="7" id="KW-1185">Reference proteome</keyword>
<keyword evidence="1 3" id="KW-0863">Zinc-finger</keyword>
<accession>A0AAN5D6T5</accession>
<evidence type="ECO:0000256" key="2">
    <source>
        <dbReference type="ARBA" id="ARBA00022833"/>
    </source>
</evidence>
<reference evidence="7" key="1">
    <citation type="submission" date="2022-10" db="EMBL/GenBank/DDBJ databases">
        <title>Genome assembly of Pristionchus species.</title>
        <authorList>
            <person name="Yoshida K."/>
            <person name="Sommer R.J."/>
        </authorList>
    </citation>
    <scope>NUCLEOTIDE SEQUENCE [LARGE SCALE GENOMIC DNA]</scope>
    <source>
        <strain evidence="7">RS5460</strain>
    </source>
</reference>
<evidence type="ECO:0000256" key="3">
    <source>
        <dbReference type="PROSITE-ProRule" id="PRU00175"/>
    </source>
</evidence>
<dbReference type="EMBL" id="BTRK01000006">
    <property type="protein sequence ID" value="GMR56710.1"/>
    <property type="molecule type" value="Genomic_DNA"/>
</dbReference>
<gene>
    <name evidence="6" type="ORF">PMAYCL1PPCAC_26905</name>
</gene>
<feature type="non-terminal residue" evidence="6">
    <location>
        <position position="1"/>
    </location>
</feature>
<proteinExistence type="predicted"/>
<evidence type="ECO:0000313" key="7">
    <source>
        <dbReference type="Proteomes" id="UP001328107"/>
    </source>
</evidence>
<organism evidence="6 7">
    <name type="scientific">Pristionchus mayeri</name>
    <dbReference type="NCBI Taxonomy" id="1317129"/>
    <lineage>
        <taxon>Eukaryota</taxon>
        <taxon>Metazoa</taxon>
        <taxon>Ecdysozoa</taxon>
        <taxon>Nematoda</taxon>
        <taxon>Chromadorea</taxon>
        <taxon>Rhabditida</taxon>
        <taxon>Rhabditina</taxon>
        <taxon>Diplogasteromorpha</taxon>
        <taxon>Diplogasteroidea</taxon>
        <taxon>Neodiplogasteridae</taxon>
        <taxon>Pristionchus</taxon>
    </lineage>
</organism>
<sequence>SPKFIHRGKAIYCCESPRLTIPTFQKISDNVIVIEVSTDEYDTIFTTDSSPFVYVAMHSKDIFVFEARTTKLRETFQIEGVGSVDYIVGVNNGEITVCEGMGRDIHLVTAELPKQLESNLVCASQLNVNKENTMEELVTKINNLQAEINAKDTIIQEMSTSRGSPCCMCCTDRLPNIIFFDCLHAVVCKECFNEAPMDGSTLYKNCPKCGTVIKNSSKILF</sequence>